<keyword evidence="2" id="KW-1185">Reference proteome</keyword>
<dbReference type="EMBL" id="MU003695">
    <property type="protein sequence ID" value="KAF2813821.1"/>
    <property type="molecule type" value="Genomic_DNA"/>
</dbReference>
<evidence type="ECO:0000313" key="1">
    <source>
        <dbReference type="EMBL" id="KAF2813821.1"/>
    </source>
</evidence>
<reference evidence="1 3" key="1">
    <citation type="journal article" date="2020" name="Stud. Mycol.">
        <title>101 Dothideomycetes genomes: a test case for predicting lifestyles and emergence of pathogens.</title>
        <authorList>
            <person name="Haridas S."/>
            <person name="Albert R."/>
            <person name="Binder M."/>
            <person name="Bloem J."/>
            <person name="Labutti K."/>
            <person name="Salamov A."/>
            <person name="Andreopoulos B."/>
            <person name="Baker S."/>
            <person name="Barry K."/>
            <person name="Bills G."/>
            <person name="Bluhm B."/>
            <person name="Cannon C."/>
            <person name="Castanera R."/>
            <person name="Culley D."/>
            <person name="Daum C."/>
            <person name="Ezra D."/>
            <person name="Gonzalez J."/>
            <person name="Henrissat B."/>
            <person name="Kuo A."/>
            <person name="Liang C."/>
            <person name="Lipzen A."/>
            <person name="Lutzoni F."/>
            <person name="Magnuson J."/>
            <person name="Mondo S."/>
            <person name="Nolan M."/>
            <person name="Ohm R."/>
            <person name="Pangilinan J."/>
            <person name="Park H.-J."/>
            <person name="Ramirez L."/>
            <person name="Alfaro M."/>
            <person name="Sun H."/>
            <person name="Tritt A."/>
            <person name="Yoshinaga Y."/>
            <person name="Zwiers L.-H."/>
            <person name="Turgeon B."/>
            <person name="Goodwin S."/>
            <person name="Spatafora J."/>
            <person name="Crous P."/>
            <person name="Grigoriev I."/>
        </authorList>
    </citation>
    <scope>NUCLEOTIDE SEQUENCE</scope>
    <source>
        <strain evidence="1 3">CBS 304.34</strain>
    </source>
</reference>
<dbReference type="AlphaFoldDB" id="A0A6A6YYB8"/>
<protein>
    <recommendedName>
        <fullName evidence="4">Heterokaryon incompatibility domain-containing protein</fullName>
    </recommendedName>
</protein>
<evidence type="ECO:0008006" key="4">
    <source>
        <dbReference type="Google" id="ProtNLM"/>
    </source>
</evidence>
<gene>
    <name evidence="1 3" type="ORF">BDZ99DRAFT_459574</name>
</gene>
<proteinExistence type="predicted"/>
<accession>A0A6A6YYB8</accession>
<organism evidence="1">
    <name type="scientific">Mytilinidion resinicola</name>
    <dbReference type="NCBI Taxonomy" id="574789"/>
    <lineage>
        <taxon>Eukaryota</taxon>
        <taxon>Fungi</taxon>
        <taxon>Dikarya</taxon>
        <taxon>Ascomycota</taxon>
        <taxon>Pezizomycotina</taxon>
        <taxon>Dothideomycetes</taxon>
        <taxon>Pleosporomycetidae</taxon>
        <taxon>Mytilinidiales</taxon>
        <taxon>Mytilinidiaceae</taxon>
        <taxon>Mytilinidion</taxon>
    </lineage>
</organism>
<evidence type="ECO:0000313" key="3">
    <source>
        <dbReference type="RefSeq" id="XP_033580785.1"/>
    </source>
</evidence>
<dbReference type="RefSeq" id="XP_033580785.1">
    <property type="nucleotide sequence ID" value="XM_033719193.1"/>
</dbReference>
<dbReference type="Proteomes" id="UP000504636">
    <property type="component" value="Unplaced"/>
</dbReference>
<sequence>MPSHIDMSSSDALRFSGCSSDVTQEYLSNFFRLPWCSRLWVIQEVSAGNSVLILFGAFQIPWDHVGLAVAFIERWLPQTIDV</sequence>
<evidence type="ECO:0000313" key="2">
    <source>
        <dbReference type="Proteomes" id="UP000504636"/>
    </source>
</evidence>
<name>A0A6A6YYB8_9PEZI</name>
<reference evidence="3" key="3">
    <citation type="submission" date="2025-04" db="UniProtKB">
        <authorList>
            <consortium name="RefSeq"/>
        </authorList>
    </citation>
    <scope>IDENTIFICATION</scope>
    <source>
        <strain evidence="3">CBS 304.34</strain>
    </source>
</reference>
<reference evidence="3" key="2">
    <citation type="submission" date="2020-04" db="EMBL/GenBank/DDBJ databases">
        <authorList>
            <consortium name="NCBI Genome Project"/>
        </authorList>
    </citation>
    <scope>NUCLEOTIDE SEQUENCE</scope>
    <source>
        <strain evidence="3">CBS 304.34</strain>
    </source>
</reference>
<dbReference type="GeneID" id="54460086"/>